<organism evidence="2 3">
    <name type="scientific">Fontibacillus panacisegetis</name>
    <dbReference type="NCBI Taxonomy" id="670482"/>
    <lineage>
        <taxon>Bacteria</taxon>
        <taxon>Bacillati</taxon>
        <taxon>Bacillota</taxon>
        <taxon>Bacilli</taxon>
        <taxon>Bacillales</taxon>
        <taxon>Paenibacillaceae</taxon>
        <taxon>Fontibacillus</taxon>
    </lineage>
</organism>
<dbReference type="AlphaFoldDB" id="A0A1G7FIL6"/>
<accession>A0A1G7FIL6</accession>
<evidence type="ECO:0000313" key="2">
    <source>
        <dbReference type="EMBL" id="SDE75753.1"/>
    </source>
</evidence>
<protein>
    <submittedName>
        <fullName evidence="2">Uncharacterized protein</fullName>
    </submittedName>
</protein>
<feature type="transmembrane region" description="Helical" evidence="1">
    <location>
        <begin position="52"/>
        <end position="69"/>
    </location>
</feature>
<proteinExistence type="predicted"/>
<dbReference type="EMBL" id="FNBG01000002">
    <property type="protein sequence ID" value="SDE75753.1"/>
    <property type="molecule type" value="Genomic_DNA"/>
</dbReference>
<gene>
    <name evidence="2" type="ORF">SAMN04488542_1029</name>
</gene>
<evidence type="ECO:0000313" key="3">
    <source>
        <dbReference type="Proteomes" id="UP000198972"/>
    </source>
</evidence>
<reference evidence="2 3" key="1">
    <citation type="submission" date="2016-10" db="EMBL/GenBank/DDBJ databases">
        <authorList>
            <person name="de Groot N.N."/>
        </authorList>
    </citation>
    <scope>NUCLEOTIDE SEQUENCE [LARGE SCALE GENOMIC DNA]</scope>
    <source>
        <strain evidence="2 3">DSM 28129</strain>
    </source>
</reference>
<keyword evidence="1" id="KW-1133">Transmembrane helix</keyword>
<dbReference type="Proteomes" id="UP000198972">
    <property type="component" value="Unassembled WGS sequence"/>
</dbReference>
<keyword evidence="1" id="KW-0472">Membrane</keyword>
<evidence type="ECO:0000256" key="1">
    <source>
        <dbReference type="SAM" id="Phobius"/>
    </source>
</evidence>
<feature type="transmembrane region" description="Helical" evidence="1">
    <location>
        <begin position="6"/>
        <end position="28"/>
    </location>
</feature>
<sequence>MNEILSAWYLDLTTMFIGILGIGISYGFEKLFKWKHQKNGTSPRSRFDDPSVYRITIYFYIGLIIYIIVEPIFKFFF</sequence>
<keyword evidence="1" id="KW-0812">Transmembrane</keyword>
<keyword evidence="3" id="KW-1185">Reference proteome</keyword>
<name>A0A1G7FIL6_9BACL</name>